<comment type="caution">
    <text evidence="2">The sequence shown here is derived from an EMBL/GenBank/DDBJ whole genome shotgun (WGS) entry which is preliminary data.</text>
</comment>
<proteinExistence type="predicted"/>
<dbReference type="OrthoDB" id="5407781at2759"/>
<organism evidence="2 3">
    <name type="scientific">Friedmanniomyces endolithicus</name>
    <dbReference type="NCBI Taxonomy" id="329885"/>
    <lineage>
        <taxon>Eukaryota</taxon>
        <taxon>Fungi</taxon>
        <taxon>Dikarya</taxon>
        <taxon>Ascomycota</taxon>
        <taxon>Pezizomycotina</taxon>
        <taxon>Dothideomycetes</taxon>
        <taxon>Dothideomycetidae</taxon>
        <taxon>Mycosphaerellales</taxon>
        <taxon>Teratosphaeriaceae</taxon>
        <taxon>Friedmanniomyces</taxon>
    </lineage>
</organism>
<dbReference type="Proteomes" id="UP000310066">
    <property type="component" value="Unassembled WGS sequence"/>
</dbReference>
<evidence type="ECO:0000313" key="2">
    <source>
        <dbReference type="EMBL" id="TKA47773.1"/>
    </source>
</evidence>
<name>A0A4U0VFS7_9PEZI</name>
<sequence>MLTKRSERQVTDMSHPGPSAQNGSTASSALAHSPAQNSPLASPPATSITSTETAAQREREREREKCMDSLRCDL</sequence>
<protein>
    <submittedName>
        <fullName evidence="2">Uncharacterized protein</fullName>
    </submittedName>
</protein>
<feature type="compositionally biased region" description="Polar residues" evidence="1">
    <location>
        <begin position="19"/>
        <end position="54"/>
    </location>
</feature>
<dbReference type="EMBL" id="NAJP01000005">
    <property type="protein sequence ID" value="TKA47773.1"/>
    <property type="molecule type" value="Genomic_DNA"/>
</dbReference>
<feature type="region of interest" description="Disordered" evidence="1">
    <location>
        <begin position="1"/>
        <end position="74"/>
    </location>
</feature>
<gene>
    <name evidence="2" type="ORF">B0A54_02147</name>
</gene>
<evidence type="ECO:0000256" key="1">
    <source>
        <dbReference type="SAM" id="MobiDB-lite"/>
    </source>
</evidence>
<accession>A0A4U0VFS7</accession>
<reference evidence="2 3" key="1">
    <citation type="submission" date="2017-03" db="EMBL/GenBank/DDBJ databases">
        <title>Genomes of endolithic fungi from Antarctica.</title>
        <authorList>
            <person name="Coleine C."/>
            <person name="Masonjones S."/>
            <person name="Stajich J.E."/>
        </authorList>
    </citation>
    <scope>NUCLEOTIDE SEQUENCE [LARGE SCALE GENOMIC DNA]</scope>
    <source>
        <strain evidence="2 3">CCFEE 5311</strain>
    </source>
</reference>
<feature type="compositionally biased region" description="Basic and acidic residues" evidence="1">
    <location>
        <begin position="55"/>
        <end position="74"/>
    </location>
</feature>
<evidence type="ECO:0000313" key="3">
    <source>
        <dbReference type="Proteomes" id="UP000310066"/>
    </source>
</evidence>
<dbReference type="AlphaFoldDB" id="A0A4U0VFS7"/>
<feature type="compositionally biased region" description="Basic and acidic residues" evidence="1">
    <location>
        <begin position="1"/>
        <end position="10"/>
    </location>
</feature>